<name>A0A5J4W0U5_9EUKA</name>
<organism evidence="1 2">
    <name type="scientific">Streblomastix strix</name>
    <dbReference type="NCBI Taxonomy" id="222440"/>
    <lineage>
        <taxon>Eukaryota</taxon>
        <taxon>Metamonada</taxon>
        <taxon>Preaxostyla</taxon>
        <taxon>Oxymonadida</taxon>
        <taxon>Streblomastigidae</taxon>
        <taxon>Streblomastix</taxon>
    </lineage>
</organism>
<proteinExistence type="predicted"/>
<evidence type="ECO:0000313" key="1">
    <source>
        <dbReference type="EMBL" id="KAA6388465.1"/>
    </source>
</evidence>
<comment type="caution">
    <text evidence="1">The sequence shown here is derived from an EMBL/GenBank/DDBJ whole genome shotgun (WGS) entry which is preliminary data.</text>
</comment>
<dbReference type="Proteomes" id="UP000324800">
    <property type="component" value="Unassembled WGS sequence"/>
</dbReference>
<reference evidence="1 2" key="1">
    <citation type="submission" date="2019-03" db="EMBL/GenBank/DDBJ databases">
        <title>Single cell metagenomics reveals metabolic interactions within the superorganism composed of flagellate Streblomastix strix and complex community of Bacteroidetes bacteria on its surface.</title>
        <authorList>
            <person name="Treitli S.C."/>
            <person name="Kolisko M."/>
            <person name="Husnik F."/>
            <person name="Keeling P."/>
            <person name="Hampl V."/>
        </authorList>
    </citation>
    <scope>NUCLEOTIDE SEQUENCE [LARGE SCALE GENOMIC DNA]</scope>
    <source>
        <strain evidence="1">ST1C</strain>
    </source>
</reference>
<dbReference type="AlphaFoldDB" id="A0A5J4W0U5"/>
<accession>A0A5J4W0U5</accession>
<sequence length="182" mass="20807">MIQMLMFKFLHKIQSQIVLSKLKQTLSTFTTLPKSNFNLHPFITLVVTYNIEFLQLNPRLISIYTKDSSISVSFEAAQAKADIALITLAKDTKVKAEQKYQLTESELILQTFKMSEVCRKNELQNNASSDFTLKDTDTLKSISSKKLIVKCRLETYDKKQSVCLLLNESAQLSESQQLSEQQ</sequence>
<dbReference type="EMBL" id="SNRW01003972">
    <property type="protein sequence ID" value="KAA6388465.1"/>
    <property type="molecule type" value="Genomic_DNA"/>
</dbReference>
<gene>
    <name evidence="1" type="ORF">EZS28_016009</name>
</gene>
<evidence type="ECO:0000313" key="2">
    <source>
        <dbReference type="Proteomes" id="UP000324800"/>
    </source>
</evidence>
<protein>
    <submittedName>
        <fullName evidence="1">Uncharacterized protein</fullName>
    </submittedName>
</protein>